<dbReference type="Proteomes" id="UP000176377">
    <property type="component" value="Unassembled WGS sequence"/>
</dbReference>
<accession>A0A1F6DFE3</accession>
<comment type="caution">
    <text evidence="2">The sequence shown here is derived from an EMBL/GenBank/DDBJ whole genome shotgun (WGS) entry which is preliminary data.</text>
</comment>
<dbReference type="PROSITE" id="PS51747">
    <property type="entry name" value="CYT_DCMP_DEAMINASES_2"/>
    <property type="match status" value="1"/>
</dbReference>
<dbReference type="SUPFAM" id="SSF53927">
    <property type="entry name" value="Cytidine deaminase-like"/>
    <property type="match status" value="1"/>
</dbReference>
<dbReference type="Pfam" id="PF00383">
    <property type="entry name" value="dCMP_cyt_deam_1"/>
    <property type="match status" value="1"/>
</dbReference>
<gene>
    <name evidence="2" type="ORF">A2765_01075</name>
</gene>
<dbReference type="EMBL" id="MFLA01000013">
    <property type="protein sequence ID" value="OGG60144.1"/>
    <property type="molecule type" value="Genomic_DNA"/>
</dbReference>
<sequence>MNVKLPYVPDIPIEYVPESDPFMSAAKEFARLNATDRQMPTGSVIVKDGEIIGRGANQVALKNPLFARIHKDHFCVRRLLHVPSGQKYWLCPGCASSKQHSEARAARDVIKSGRDATGADLYLWGHWWACKPCCDAVIAVGVQKIYLLENSAQLFNRDIPGNIVGRQFS</sequence>
<reference evidence="2 3" key="1">
    <citation type="journal article" date="2016" name="Nat. Commun.">
        <title>Thousands of microbial genomes shed light on interconnected biogeochemical processes in an aquifer system.</title>
        <authorList>
            <person name="Anantharaman K."/>
            <person name="Brown C.T."/>
            <person name="Hug L.A."/>
            <person name="Sharon I."/>
            <person name="Castelle C.J."/>
            <person name="Probst A.J."/>
            <person name="Thomas B.C."/>
            <person name="Singh A."/>
            <person name="Wilkins M.J."/>
            <person name="Karaoz U."/>
            <person name="Brodie E.L."/>
            <person name="Williams K.H."/>
            <person name="Hubbard S.S."/>
            <person name="Banfield J.F."/>
        </authorList>
    </citation>
    <scope>NUCLEOTIDE SEQUENCE [LARGE SCALE GENOMIC DNA]</scope>
</reference>
<organism evidence="2 3">
    <name type="scientific">Candidatus Kaiserbacteria bacterium RIFCSPHIGHO2_01_FULL_56_24</name>
    <dbReference type="NCBI Taxonomy" id="1798487"/>
    <lineage>
        <taxon>Bacteria</taxon>
        <taxon>Candidatus Kaiseribacteriota</taxon>
    </lineage>
</organism>
<dbReference type="Gene3D" id="3.40.140.10">
    <property type="entry name" value="Cytidine Deaminase, domain 2"/>
    <property type="match status" value="1"/>
</dbReference>
<name>A0A1F6DFE3_9BACT</name>
<protein>
    <recommendedName>
        <fullName evidence="1">CMP/dCMP-type deaminase domain-containing protein</fullName>
    </recommendedName>
</protein>
<dbReference type="InterPro" id="IPR016193">
    <property type="entry name" value="Cytidine_deaminase-like"/>
</dbReference>
<dbReference type="GO" id="GO:0003824">
    <property type="term" value="F:catalytic activity"/>
    <property type="evidence" value="ECO:0007669"/>
    <property type="project" value="InterPro"/>
</dbReference>
<dbReference type="InterPro" id="IPR002125">
    <property type="entry name" value="CMP_dCMP_dom"/>
</dbReference>
<evidence type="ECO:0000259" key="1">
    <source>
        <dbReference type="PROSITE" id="PS51747"/>
    </source>
</evidence>
<proteinExistence type="predicted"/>
<dbReference type="AlphaFoldDB" id="A0A1F6DFE3"/>
<evidence type="ECO:0000313" key="3">
    <source>
        <dbReference type="Proteomes" id="UP000176377"/>
    </source>
</evidence>
<feature type="domain" description="CMP/dCMP-type deaminase" evidence="1">
    <location>
        <begin position="17"/>
        <end position="158"/>
    </location>
</feature>
<evidence type="ECO:0000313" key="2">
    <source>
        <dbReference type="EMBL" id="OGG60144.1"/>
    </source>
</evidence>